<accession>A0A177B4G8</accession>
<evidence type="ECO:0000313" key="1">
    <source>
        <dbReference type="EMBL" id="OAF68481.1"/>
    </source>
</evidence>
<name>A0A177B4G8_9BILA</name>
<organism evidence="1 2">
    <name type="scientific">Intoshia linei</name>
    <dbReference type="NCBI Taxonomy" id="1819745"/>
    <lineage>
        <taxon>Eukaryota</taxon>
        <taxon>Metazoa</taxon>
        <taxon>Spiralia</taxon>
        <taxon>Lophotrochozoa</taxon>
        <taxon>Mesozoa</taxon>
        <taxon>Orthonectida</taxon>
        <taxon>Rhopaluridae</taxon>
        <taxon>Intoshia</taxon>
    </lineage>
</organism>
<dbReference type="Proteomes" id="UP000078046">
    <property type="component" value="Unassembled WGS sequence"/>
</dbReference>
<proteinExistence type="predicted"/>
<evidence type="ECO:0000313" key="2">
    <source>
        <dbReference type="Proteomes" id="UP000078046"/>
    </source>
</evidence>
<gene>
    <name evidence="1" type="ORF">A3Q56_03775</name>
</gene>
<reference evidence="1 2" key="1">
    <citation type="submission" date="2016-04" db="EMBL/GenBank/DDBJ databases">
        <title>The genome of Intoshia linei affirms orthonectids as highly simplified spiralians.</title>
        <authorList>
            <person name="Mikhailov K.V."/>
            <person name="Slusarev G.S."/>
            <person name="Nikitin M.A."/>
            <person name="Logacheva M.D."/>
            <person name="Penin A."/>
            <person name="Aleoshin V."/>
            <person name="Panchin Y.V."/>
        </authorList>
    </citation>
    <scope>NUCLEOTIDE SEQUENCE [LARGE SCALE GENOMIC DNA]</scope>
    <source>
        <strain evidence="1">Intl2013</strain>
        <tissue evidence="1">Whole animal</tissue>
    </source>
</reference>
<dbReference type="AlphaFoldDB" id="A0A177B4G8"/>
<protein>
    <submittedName>
        <fullName evidence="1">Uncharacterized protein</fullName>
    </submittedName>
</protein>
<sequence>MEQKSLKDFLCWTKYIIHHQNTIESNQYILNLIPIFKSSKISVAPADHALNKLLMNVDNVTDKIVMEKEIKTQDNNLIFMFKNLKLRKNCKYKNSPILSNYNMKSTICKELQIAQTKVNFQNIRNQVTMIDKTLTNEATNVTFKMDHDIYEYQNKEKNVDEDNSNTKILIIENKFTRKAV</sequence>
<keyword evidence="2" id="KW-1185">Reference proteome</keyword>
<comment type="caution">
    <text evidence="1">The sequence shown here is derived from an EMBL/GenBank/DDBJ whole genome shotgun (WGS) entry which is preliminary data.</text>
</comment>
<dbReference type="EMBL" id="LWCA01000439">
    <property type="protein sequence ID" value="OAF68481.1"/>
    <property type="molecule type" value="Genomic_DNA"/>
</dbReference>